<dbReference type="Pfam" id="PF16870">
    <property type="entry name" value="OxoGdeHyase_C"/>
    <property type="match status" value="1"/>
</dbReference>
<dbReference type="Pfam" id="PF02779">
    <property type="entry name" value="Transket_pyr"/>
    <property type="match status" value="1"/>
</dbReference>
<dbReference type="InterPro" id="IPR031717">
    <property type="entry name" value="ODO-1/KGD_C"/>
</dbReference>
<dbReference type="InterPro" id="IPR029061">
    <property type="entry name" value="THDP-binding"/>
</dbReference>
<proteinExistence type="inferred from homology"/>
<dbReference type="NCBIfam" id="NF006914">
    <property type="entry name" value="PRK09404.1"/>
    <property type="match status" value="1"/>
</dbReference>
<dbReference type="InterPro" id="IPR001017">
    <property type="entry name" value="DH_E1"/>
</dbReference>
<dbReference type="NCBIfam" id="TIGR00239">
    <property type="entry name" value="2oxo_dh_E1"/>
    <property type="match status" value="1"/>
</dbReference>
<organism evidence="8 9">
    <name type="scientific">Maribacter algarum</name>
    <name type="common">ex Zhang et al. 2020</name>
    <dbReference type="NCBI Taxonomy" id="2578118"/>
    <lineage>
        <taxon>Bacteria</taxon>
        <taxon>Pseudomonadati</taxon>
        <taxon>Bacteroidota</taxon>
        <taxon>Flavobacteriia</taxon>
        <taxon>Flavobacteriales</taxon>
        <taxon>Flavobacteriaceae</taxon>
        <taxon>Maribacter</taxon>
    </lineage>
</organism>
<dbReference type="Proteomes" id="UP000310314">
    <property type="component" value="Unassembled WGS sequence"/>
</dbReference>
<dbReference type="InterPro" id="IPR011603">
    <property type="entry name" value="2oxoglutarate_DH_E1"/>
</dbReference>
<evidence type="ECO:0000256" key="6">
    <source>
        <dbReference type="ARBA" id="ARBA00023052"/>
    </source>
</evidence>
<dbReference type="EC" id="1.2.4.2" evidence="4"/>
<accession>A0A5S3PVV6</accession>
<dbReference type="Gene3D" id="3.40.50.11610">
    <property type="entry name" value="Multifunctional 2-oxoglutarate metabolism enzyme, C-terminal domain"/>
    <property type="match status" value="1"/>
</dbReference>
<dbReference type="Gene3D" id="1.10.287.1150">
    <property type="entry name" value="TPP helical domain"/>
    <property type="match status" value="1"/>
</dbReference>
<evidence type="ECO:0000313" key="9">
    <source>
        <dbReference type="Proteomes" id="UP000310314"/>
    </source>
</evidence>
<evidence type="ECO:0000259" key="7">
    <source>
        <dbReference type="SMART" id="SM00861"/>
    </source>
</evidence>
<dbReference type="RefSeq" id="WP_138656275.1">
    <property type="nucleotide sequence ID" value="NZ_VATY01000001.1"/>
</dbReference>
<evidence type="ECO:0000256" key="1">
    <source>
        <dbReference type="ARBA" id="ARBA00001964"/>
    </source>
</evidence>
<evidence type="ECO:0000256" key="4">
    <source>
        <dbReference type="ARBA" id="ARBA00012280"/>
    </source>
</evidence>
<dbReference type="PANTHER" id="PTHR23152:SF4">
    <property type="entry name" value="2-OXOADIPATE DEHYDROGENASE COMPLEX COMPONENT E1"/>
    <property type="match status" value="1"/>
</dbReference>
<comment type="caution">
    <text evidence="8">The sequence shown here is derived from an EMBL/GenBank/DDBJ whole genome shotgun (WGS) entry which is preliminary data.</text>
</comment>
<evidence type="ECO:0000256" key="5">
    <source>
        <dbReference type="ARBA" id="ARBA00023002"/>
    </source>
</evidence>
<dbReference type="GO" id="GO:0005829">
    <property type="term" value="C:cytosol"/>
    <property type="evidence" value="ECO:0007669"/>
    <property type="project" value="TreeGrafter"/>
</dbReference>
<dbReference type="CDD" id="cd02016">
    <property type="entry name" value="TPP_E1_OGDC_like"/>
    <property type="match status" value="1"/>
</dbReference>
<keyword evidence="9" id="KW-1185">Reference proteome</keyword>
<dbReference type="Gene3D" id="3.40.50.970">
    <property type="match status" value="1"/>
</dbReference>
<dbReference type="NCBIfam" id="NF008907">
    <property type="entry name" value="PRK12270.1"/>
    <property type="match status" value="1"/>
</dbReference>
<dbReference type="InterPro" id="IPR042179">
    <property type="entry name" value="KGD_C_sf"/>
</dbReference>
<comment type="similarity">
    <text evidence="3">Belongs to the alpha-ketoglutarate dehydrogenase family.</text>
</comment>
<sequence>MDKYSFLNAAHTSFFAELYDKYLTSPDSIEPSWRAFFQGYDFGLESSLDELDLPSANGAVVIPQSLQKEFQVVKLIDGYRSRGHLFTRTNPVRERRKYVPTLEIENFGLNDADLDTVFTAGEILGIGPSSLRKIIQHLTNIYCDAIGVEYMYIRKPERVKWIQNWINVNDNQPKYDNDRKKHILKKLSQAVSFESFLHTKYVGQKRFSLEGNESLIPGLDAIVERAAEMGVEQFVMGMAHRGRLNVLTNIFGKAAKDIFSEFDGKDYEQEIFDGDVKYHLGWTSDRKSDNGNKIKMNIAPNPSHLETVGAVVEGIARAKQDLQYADDFSKVLPIVVHGDAAIAGQGLIYEIVQMATLDGYKTNGTIHIVVNNQIGFTTNYLDARSSTYCTDVGKVTLSPVLHVNADDAEAVVHASLFALEYRMRFNRDVFLDLLGYRKYGHNEGDEPRFTQPKLYKAIAKHSNPRDIYAAKLIAEGVIDDGYVKQLENEYKASLEEELEDSRKEDKTVITPFMADEWKGFENVREWEMMDAVDTKFNKKKLTAIAKVITELPKDQKFLRKVERLVNDRKKMFFETDKLDWAMGELLAYGSLLEEGYGVRISGQDVERGTFSHRHAVMKVEESEEEVLLLNNLSEKQGNFQIYNSLLSEYGVVGFDYGYAMASPNTLTIWEAQFGDFSNGAQIMIDQYISAAEDKWKLQNGLVMLLPHGYEGQGAEHSSARMERYLQLCARDNMYIADCTTPANMFHLLRRQMKANFRKPLIVFTPKSLLRHPKAISTVDELASGSFQEVIDDASAEVKKVKTLVFCTGKFYYDLIAAREEHQRDDVALVRVEQLFPVPAEQMQAAIKKYKNADDLVWAQEEPKNMGAWSHMLMHFEGAVKFRVASRRFYASPAAGSSVRSKKRHQQVIDYVFDKTKNNMTRPTKKK</sequence>
<dbReference type="InterPro" id="IPR032106">
    <property type="entry name" value="2-oxogl_dehyd_N"/>
</dbReference>
<dbReference type="Gene3D" id="3.40.50.12470">
    <property type="match status" value="1"/>
</dbReference>
<evidence type="ECO:0000313" key="8">
    <source>
        <dbReference type="EMBL" id="TMM58342.1"/>
    </source>
</evidence>
<keyword evidence="5 8" id="KW-0560">Oxidoreductase</keyword>
<dbReference type="PANTHER" id="PTHR23152">
    <property type="entry name" value="2-OXOGLUTARATE DEHYDROGENASE"/>
    <property type="match status" value="1"/>
</dbReference>
<dbReference type="GO" id="GO:0030976">
    <property type="term" value="F:thiamine pyrophosphate binding"/>
    <property type="evidence" value="ECO:0007669"/>
    <property type="project" value="InterPro"/>
</dbReference>
<dbReference type="Pfam" id="PF00676">
    <property type="entry name" value="E1_dh"/>
    <property type="match status" value="1"/>
</dbReference>
<dbReference type="AlphaFoldDB" id="A0A5S3PVV6"/>
<comment type="cofactor">
    <cofactor evidence="1">
        <name>thiamine diphosphate</name>
        <dbReference type="ChEBI" id="CHEBI:58937"/>
    </cofactor>
</comment>
<dbReference type="Pfam" id="PF16078">
    <property type="entry name" value="2-oxogl_dehyd_N"/>
    <property type="match status" value="1"/>
</dbReference>
<comment type="function">
    <text evidence="2">E1 component of the 2-oxoglutarate dehydrogenase (OGDH) complex which catalyzes the decarboxylation of 2-oxoglutarate, the first step in the conversion of 2-oxoglutarate to succinyl-CoA and CO(2).</text>
</comment>
<dbReference type="SUPFAM" id="SSF52518">
    <property type="entry name" value="Thiamin diphosphate-binding fold (THDP-binding)"/>
    <property type="match status" value="2"/>
</dbReference>
<dbReference type="GO" id="GO:0004591">
    <property type="term" value="F:oxoglutarate dehydrogenase (succinyl-transferring) activity"/>
    <property type="evidence" value="ECO:0007669"/>
    <property type="project" value="UniProtKB-EC"/>
</dbReference>
<dbReference type="GO" id="GO:0045252">
    <property type="term" value="C:oxoglutarate dehydrogenase complex"/>
    <property type="evidence" value="ECO:0007669"/>
    <property type="project" value="TreeGrafter"/>
</dbReference>
<dbReference type="PIRSF" id="PIRSF000157">
    <property type="entry name" value="Oxoglu_dh_E1"/>
    <property type="match status" value="1"/>
</dbReference>
<protein>
    <recommendedName>
        <fullName evidence="4">oxoglutarate dehydrogenase (succinyl-transferring)</fullName>
        <ecNumber evidence="4">1.2.4.2</ecNumber>
    </recommendedName>
</protein>
<dbReference type="OrthoDB" id="9759785at2"/>
<feature type="domain" description="Transketolase-like pyrimidine-binding" evidence="7">
    <location>
        <begin position="578"/>
        <end position="771"/>
    </location>
</feature>
<gene>
    <name evidence="8" type="ORF">FEE95_02620</name>
</gene>
<dbReference type="SMART" id="SM00861">
    <property type="entry name" value="Transket_pyr"/>
    <property type="match status" value="1"/>
</dbReference>
<name>A0A5S3PVV6_9FLAO</name>
<dbReference type="GO" id="GO:0006099">
    <property type="term" value="P:tricarboxylic acid cycle"/>
    <property type="evidence" value="ECO:0007669"/>
    <property type="project" value="TreeGrafter"/>
</dbReference>
<evidence type="ECO:0000256" key="3">
    <source>
        <dbReference type="ARBA" id="ARBA00006936"/>
    </source>
</evidence>
<evidence type="ECO:0000256" key="2">
    <source>
        <dbReference type="ARBA" id="ARBA00003906"/>
    </source>
</evidence>
<reference evidence="8 9" key="1">
    <citation type="submission" date="2019-05" db="EMBL/GenBank/DDBJ databases">
        <authorList>
            <person name="Zhang J.-Y."/>
            <person name="Feg X."/>
            <person name="Du Z.-J."/>
        </authorList>
    </citation>
    <scope>NUCLEOTIDE SEQUENCE [LARGE SCALE GENOMIC DNA]</scope>
    <source>
        <strain evidence="8 9">RZ26</strain>
    </source>
</reference>
<dbReference type="EMBL" id="VATY01000001">
    <property type="protein sequence ID" value="TMM58342.1"/>
    <property type="molecule type" value="Genomic_DNA"/>
</dbReference>
<dbReference type="InterPro" id="IPR005475">
    <property type="entry name" value="Transketolase-like_Pyr-bd"/>
</dbReference>
<keyword evidence="6" id="KW-0786">Thiamine pyrophosphate</keyword>